<dbReference type="InterPro" id="IPR048020">
    <property type="entry name" value="Transpos_IS3"/>
</dbReference>
<dbReference type="Pfam" id="PF13333">
    <property type="entry name" value="rve_2"/>
    <property type="match status" value="1"/>
</dbReference>
<dbReference type="Proteomes" id="UP000243680">
    <property type="component" value="Chromosome 1"/>
</dbReference>
<dbReference type="Pfam" id="PF13276">
    <property type="entry name" value="HTH_21"/>
    <property type="match status" value="1"/>
</dbReference>
<dbReference type="EMBL" id="CP013420">
    <property type="protein sequence ID" value="AOJ73834.1"/>
    <property type="molecule type" value="Genomic_DNA"/>
</dbReference>
<evidence type="ECO:0000256" key="1">
    <source>
        <dbReference type="SAM" id="MobiDB-lite"/>
    </source>
</evidence>
<dbReference type="PANTHER" id="PTHR46889">
    <property type="entry name" value="TRANSPOSASE INSF FOR INSERTION SEQUENCE IS3B-RELATED"/>
    <property type="match status" value="1"/>
</dbReference>
<gene>
    <name evidence="3" type="ORF">WJ35_01160</name>
</gene>
<dbReference type="GO" id="GO:0015074">
    <property type="term" value="P:DNA integration"/>
    <property type="evidence" value="ECO:0007669"/>
    <property type="project" value="InterPro"/>
</dbReference>
<dbReference type="InterPro" id="IPR012337">
    <property type="entry name" value="RNaseH-like_sf"/>
</dbReference>
<dbReference type="NCBIfam" id="NF033516">
    <property type="entry name" value="transpos_IS3"/>
    <property type="match status" value="1"/>
</dbReference>
<dbReference type="Gene3D" id="3.30.420.10">
    <property type="entry name" value="Ribonuclease H-like superfamily/Ribonuclease H"/>
    <property type="match status" value="1"/>
</dbReference>
<feature type="region of interest" description="Disordered" evidence="1">
    <location>
        <begin position="1"/>
        <end position="21"/>
    </location>
</feature>
<accession>A0A1B4L9I3</accession>
<dbReference type="InterPro" id="IPR050900">
    <property type="entry name" value="Transposase_IS3/IS150/IS904"/>
</dbReference>
<evidence type="ECO:0000313" key="3">
    <source>
        <dbReference type="EMBL" id="AOJ73834.1"/>
    </source>
</evidence>
<name>A0A1B4L9I3_9BURK</name>
<organism evidence="3 4">
    <name type="scientific">Burkholderia ubonensis</name>
    <dbReference type="NCBI Taxonomy" id="101571"/>
    <lineage>
        <taxon>Bacteria</taxon>
        <taxon>Pseudomonadati</taxon>
        <taxon>Pseudomonadota</taxon>
        <taxon>Betaproteobacteria</taxon>
        <taxon>Burkholderiales</taxon>
        <taxon>Burkholderiaceae</taxon>
        <taxon>Burkholderia</taxon>
        <taxon>Burkholderia cepacia complex</taxon>
    </lineage>
</organism>
<dbReference type="SUPFAM" id="SSF53098">
    <property type="entry name" value="Ribonuclease H-like"/>
    <property type="match status" value="1"/>
</dbReference>
<dbReference type="PANTHER" id="PTHR46889:SF4">
    <property type="entry name" value="TRANSPOSASE INSO FOR INSERTION SEQUENCE ELEMENT IS911B-RELATED"/>
    <property type="match status" value="1"/>
</dbReference>
<protein>
    <submittedName>
        <fullName evidence="3">Transposase</fullName>
    </submittedName>
</protein>
<dbReference type="PROSITE" id="PS50994">
    <property type="entry name" value="INTEGRASE"/>
    <property type="match status" value="1"/>
</dbReference>
<evidence type="ECO:0000259" key="2">
    <source>
        <dbReference type="PROSITE" id="PS50994"/>
    </source>
</evidence>
<feature type="domain" description="Integrase catalytic" evidence="2">
    <location>
        <begin position="106"/>
        <end position="270"/>
    </location>
</feature>
<dbReference type="InterPro" id="IPR001584">
    <property type="entry name" value="Integrase_cat-core"/>
</dbReference>
<dbReference type="GO" id="GO:0003676">
    <property type="term" value="F:nucleic acid binding"/>
    <property type="evidence" value="ECO:0007669"/>
    <property type="project" value="InterPro"/>
</dbReference>
<proteinExistence type="predicted"/>
<dbReference type="InterPro" id="IPR025948">
    <property type="entry name" value="HTH-like_dom"/>
</dbReference>
<evidence type="ECO:0000313" key="4">
    <source>
        <dbReference type="Proteomes" id="UP000243680"/>
    </source>
</evidence>
<sequence>MRIAPSGYRRHAAQLRDPSKRCARAKRDELLQPEIKRVWQANMQVYGVPKVWKQMNREGIAVARCTVGRLMKLQGLRGAVRGKRVRTTIPEVTAPRPLDRVNRQFKADRPNQLWVSDFTYVSTWQGWLYVAFVIDVFARRIVGWRVSSSMTTDFVLDALEQALYARQPGEDGTLIHHSDRGSQYVSIRYSERLAEAGIEPSVGSRGDSYDNALAETINGLYKTELIHRCAPWKTRESVELATLEWVAWYNRHRLMEPLGYIPPAEAEANYYRQLRNAADVSALT</sequence>
<dbReference type="Pfam" id="PF00665">
    <property type="entry name" value="rve"/>
    <property type="match status" value="1"/>
</dbReference>
<reference evidence="3 4" key="1">
    <citation type="submission" date="2015-12" db="EMBL/GenBank/DDBJ databases">
        <title>Diversity of Burkholderia near neighbor genomes.</title>
        <authorList>
            <person name="Sahl J."/>
            <person name="Wagner D."/>
            <person name="Keim P."/>
        </authorList>
    </citation>
    <scope>NUCLEOTIDE SEQUENCE [LARGE SCALE GENOMIC DNA]</scope>
    <source>
        <strain evidence="3 4">MSMB0783</strain>
    </source>
</reference>
<dbReference type="InterPro" id="IPR036397">
    <property type="entry name" value="RNaseH_sf"/>
</dbReference>
<dbReference type="AlphaFoldDB" id="A0A1B4L9I3"/>